<dbReference type="EMBL" id="JAUSVV010000004">
    <property type="protein sequence ID" value="MDQ0442868.1"/>
    <property type="molecule type" value="Genomic_DNA"/>
</dbReference>
<evidence type="ECO:0000313" key="3">
    <source>
        <dbReference type="Proteomes" id="UP001236369"/>
    </source>
</evidence>
<name>A0ABU0HKM5_9HYPH</name>
<evidence type="ECO:0000256" key="1">
    <source>
        <dbReference type="SAM" id="MobiDB-lite"/>
    </source>
</evidence>
<gene>
    <name evidence="2" type="ORF">QO016_002365</name>
</gene>
<dbReference type="RefSeq" id="WP_238247755.1">
    <property type="nucleotide sequence ID" value="NZ_BPQX01000014.1"/>
</dbReference>
<organism evidence="2 3">
    <name type="scientific">Methylobacterium persicinum</name>
    <dbReference type="NCBI Taxonomy" id="374426"/>
    <lineage>
        <taxon>Bacteria</taxon>
        <taxon>Pseudomonadati</taxon>
        <taxon>Pseudomonadota</taxon>
        <taxon>Alphaproteobacteria</taxon>
        <taxon>Hyphomicrobiales</taxon>
        <taxon>Methylobacteriaceae</taxon>
        <taxon>Methylobacterium</taxon>
    </lineage>
</organism>
<sequence length="156" mass="16533">MGLKDVLGDLAAATERTIAEVGGRDIPMAFAKFHPGGLAGFLDRLKQEGHGAEVDSWLQAIDPRPIPAPALAACLPEPVAESIARDLSLPRERLATALAEFLPAAVAARSKDGRLTPQPVFSSTQVVGKPAQGSELKSVETEHRTMFGDPESEVKQ</sequence>
<protein>
    <submittedName>
        <fullName evidence="2">Uncharacterized protein YidB (DUF937 family)</fullName>
    </submittedName>
</protein>
<reference evidence="2 3" key="1">
    <citation type="submission" date="2023-07" db="EMBL/GenBank/DDBJ databases">
        <title>Genomic Encyclopedia of Type Strains, Phase IV (KMG-IV): sequencing the most valuable type-strain genomes for metagenomic binning, comparative biology and taxonomic classification.</title>
        <authorList>
            <person name="Goeker M."/>
        </authorList>
    </citation>
    <scope>NUCLEOTIDE SEQUENCE [LARGE SCALE GENOMIC DNA]</scope>
    <source>
        <strain evidence="2 3">DSM 19562</strain>
    </source>
</reference>
<proteinExistence type="predicted"/>
<dbReference type="InterPro" id="IPR045372">
    <property type="entry name" value="YidB"/>
</dbReference>
<feature type="compositionally biased region" description="Basic and acidic residues" evidence="1">
    <location>
        <begin position="137"/>
        <end position="156"/>
    </location>
</feature>
<accession>A0ABU0HKM5</accession>
<keyword evidence="3" id="KW-1185">Reference proteome</keyword>
<dbReference type="Proteomes" id="UP001236369">
    <property type="component" value="Unassembled WGS sequence"/>
</dbReference>
<dbReference type="Gene3D" id="1.10.10.690">
    <property type="entry name" value="YidB-like"/>
    <property type="match status" value="1"/>
</dbReference>
<dbReference type="Pfam" id="PF20159">
    <property type="entry name" value="YidB"/>
    <property type="match status" value="1"/>
</dbReference>
<evidence type="ECO:0000313" key="2">
    <source>
        <dbReference type="EMBL" id="MDQ0442868.1"/>
    </source>
</evidence>
<comment type="caution">
    <text evidence="2">The sequence shown here is derived from an EMBL/GenBank/DDBJ whole genome shotgun (WGS) entry which is preliminary data.</text>
</comment>
<feature type="region of interest" description="Disordered" evidence="1">
    <location>
        <begin position="110"/>
        <end position="156"/>
    </location>
</feature>
<dbReference type="SUPFAM" id="SSF140804">
    <property type="entry name" value="YidB-like"/>
    <property type="match status" value="1"/>
</dbReference>
<dbReference type="InterPro" id="IPR027405">
    <property type="entry name" value="YidB-like"/>
</dbReference>